<evidence type="ECO:0000256" key="1">
    <source>
        <dbReference type="SAM" id="MobiDB-lite"/>
    </source>
</evidence>
<gene>
    <name evidence="2" type="ORF">AVDCRST_MAG40-2997</name>
</gene>
<accession>A0A6J4MAT3</accession>
<organism evidence="2">
    <name type="scientific">uncultured Gemmatimonadaceae bacterium</name>
    <dbReference type="NCBI Taxonomy" id="246130"/>
    <lineage>
        <taxon>Bacteria</taxon>
        <taxon>Pseudomonadati</taxon>
        <taxon>Gemmatimonadota</taxon>
        <taxon>Gemmatimonadia</taxon>
        <taxon>Gemmatimonadales</taxon>
        <taxon>Gemmatimonadaceae</taxon>
        <taxon>environmental samples</taxon>
    </lineage>
</organism>
<protein>
    <submittedName>
        <fullName evidence="2">Uncharacterized protein</fullName>
    </submittedName>
</protein>
<feature type="compositionally biased region" description="Low complexity" evidence="1">
    <location>
        <begin position="24"/>
        <end position="38"/>
    </location>
</feature>
<reference evidence="2" key="1">
    <citation type="submission" date="2020-02" db="EMBL/GenBank/DDBJ databases">
        <authorList>
            <person name="Meier V. D."/>
        </authorList>
    </citation>
    <scope>NUCLEOTIDE SEQUENCE</scope>
    <source>
        <strain evidence="2">AVDCRST_MAG40</strain>
    </source>
</reference>
<evidence type="ECO:0000313" key="2">
    <source>
        <dbReference type="EMBL" id="CAA9352862.1"/>
    </source>
</evidence>
<name>A0A6J4MAT3_9BACT</name>
<feature type="compositionally biased region" description="Basic and acidic residues" evidence="1">
    <location>
        <begin position="84"/>
        <end position="116"/>
    </location>
</feature>
<feature type="non-terminal residue" evidence="2">
    <location>
        <position position="1"/>
    </location>
</feature>
<sequence>ELAGRAAGRAGAPRRHAPRPRGPPRAGALLPLRPLLLRQGRRPGGVGGAGQRLPGAPGRVGQGAGRGLHRAPLPPAVRRLPARFRPERGGAALRDRAPLRHPARERPHRPHLERGRRVQAGAAAVGEPV</sequence>
<proteinExistence type="predicted"/>
<dbReference type="AlphaFoldDB" id="A0A6J4MAT3"/>
<feature type="compositionally biased region" description="Low complexity" evidence="1">
    <location>
        <begin position="118"/>
        <end position="129"/>
    </location>
</feature>
<feature type="region of interest" description="Disordered" evidence="1">
    <location>
        <begin position="1"/>
        <end position="129"/>
    </location>
</feature>
<feature type="compositionally biased region" description="Low complexity" evidence="1">
    <location>
        <begin position="1"/>
        <end position="11"/>
    </location>
</feature>
<dbReference type="EMBL" id="CADCTX010000821">
    <property type="protein sequence ID" value="CAA9352862.1"/>
    <property type="molecule type" value="Genomic_DNA"/>
</dbReference>
<feature type="non-terminal residue" evidence="2">
    <location>
        <position position="129"/>
    </location>
</feature>